<name>T1KU70_TETUR</name>
<keyword evidence="2" id="KW-1185">Reference proteome</keyword>
<dbReference type="HOGENOM" id="CLU_3336199_0_0_1"/>
<accession>T1KU70</accession>
<organism evidence="1 2">
    <name type="scientific">Tetranychus urticae</name>
    <name type="common">Two-spotted spider mite</name>
    <dbReference type="NCBI Taxonomy" id="32264"/>
    <lineage>
        <taxon>Eukaryota</taxon>
        <taxon>Metazoa</taxon>
        <taxon>Ecdysozoa</taxon>
        <taxon>Arthropoda</taxon>
        <taxon>Chelicerata</taxon>
        <taxon>Arachnida</taxon>
        <taxon>Acari</taxon>
        <taxon>Acariformes</taxon>
        <taxon>Trombidiformes</taxon>
        <taxon>Prostigmata</taxon>
        <taxon>Eleutherengona</taxon>
        <taxon>Raphignathae</taxon>
        <taxon>Tetranychoidea</taxon>
        <taxon>Tetranychidae</taxon>
        <taxon>Tetranychus</taxon>
    </lineage>
</organism>
<dbReference type="AlphaFoldDB" id="T1KU70"/>
<dbReference type="EMBL" id="CAEY01000550">
    <property type="status" value="NOT_ANNOTATED_CDS"/>
    <property type="molecule type" value="Genomic_DNA"/>
</dbReference>
<sequence length="38" mass="4334">MVSVSIPGKSRKPITSTVHLFEIQVIVETEFRVDTYIL</sequence>
<dbReference type="Proteomes" id="UP000015104">
    <property type="component" value="Unassembled WGS sequence"/>
</dbReference>
<protein>
    <submittedName>
        <fullName evidence="1">Uncharacterized protein</fullName>
    </submittedName>
</protein>
<reference evidence="1" key="2">
    <citation type="submission" date="2015-06" db="UniProtKB">
        <authorList>
            <consortium name="EnsemblMetazoa"/>
        </authorList>
    </citation>
    <scope>IDENTIFICATION</scope>
</reference>
<reference evidence="2" key="1">
    <citation type="submission" date="2011-08" db="EMBL/GenBank/DDBJ databases">
        <authorList>
            <person name="Rombauts S."/>
        </authorList>
    </citation>
    <scope>NUCLEOTIDE SEQUENCE</scope>
    <source>
        <strain evidence="2">London</strain>
    </source>
</reference>
<dbReference type="EnsemblMetazoa" id="tetur21g02360.1">
    <property type="protein sequence ID" value="tetur21g02360.1"/>
    <property type="gene ID" value="tetur21g02360"/>
</dbReference>
<evidence type="ECO:0000313" key="1">
    <source>
        <dbReference type="EnsemblMetazoa" id="tetur21g02360.1"/>
    </source>
</evidence>
<proteinExistence type="predicted"/>
<evidence type="ECO:0000313" key="2">
    <source>
        <dbReference type="Proteomes" id="UP000015104"/>
    </source>
</evidence>